<evidence type="ECO:0000313" key="2">
    <source>
        <dbReference type="EMBL" id="MBU5436525.1"/>
    </source>
</evidence>
<dbReference type="Pfam" id="PF07687">
    <property type="entry name" value="M20_dimer"/>
    <property type="match status" value="1"/>
</dbReference>
<dbReference type="InterPro" id="IPR011650">
    <property type="entry name" value="Peptidase_M20_dimer"/>
</dbReference>
<organism evidence="2 3">
    <name type="scientific">Tissierella simiarum</name>
    <dbReference type="NCBI Taxonomy" id="2841534"/>
    <lineage>
        <taxon>Bacteria</taxon>
        <taxon>Bacillati</taxon>
        <taxon>Bacillota</taxon>
        <taxon>Tissierellia</taxon>
        <taxon>Tissierellales</taxon>
        <taxon>Tissierellaceae</taxon>
        <taxon>Tissierella</taxon>
    </lineage>
</organism>
<dbReference type="PANTHER" id="PTHR11014:SF63">
    <property type="entry name" value="METALLOPEPTIDASE, PUTATIVE (AFU_ORTHOLOGUE AFUA_6G09600)-RELATED"/>
    <property type="match status" value="1"/>
</dbReference>
<protein>
    <submittedName>
        <fullName evidence="2">Amidohydrolase</fullName>
    </submittedName>
</protein>
<dbReference type="InterPro" id="IPR017439">
    <property type="entry name" value="Amidohydrolase"/>
</dbReference>
<feature type="domain" description="Peptidase M20 dimerisation" evidence="1">
    <location>
        <begin position="188"/>
        <end position="280"/>
    </location>
</feature>
<accession>A0ABS6E260</accession>
<proteinExistence type="predicted"/>
<evidence type="ECO:0000259" key="1">
    <source>
        <dbReference type="Pfam" id="PF07687"/>
    </source>
</evidence>
<dbReference type="PIRSF" id="PIRSF005962">
    <property type="entry name" value="Pept_M20D_amidohydro"/>
    <property type="match status" value="1"/>
</dbReference>
<reference evidence="2 3" key="1">
    <citation type="submission" date="2021-06" db="EMBL/GenBank/DDBJ databases">
        <authorList>
            <person name="Sun Q."/>
            <person name="Li D."/>
        </authorList>
    </citation>
    <scope>NUCLEOTIDE SEQUENCE [LARGE SCALE GENOMIC DNA]</scope>
    <source>
        <strain evidence="2 3">MSJ-40</strain>
    </source>
</reference>
<gene>
    <name evidence="2" type="ORF">KQI42_00815</name>
</gene>
<dbReference type="Pfam" id="PF01546">
    <property type="entry name" value="Peptidase_M20"/>
    <property type="match status" value="1"/>
</dbReference>
<dbReference type="NCBIfam" id="TIGR01891">
    <property type="entry name" value="amidohydrolases"/>
    <property type="match status" value="1"/>
</dbReference>
<dbReference type="PANTHER" id="PTHR11014">
    <property type="entry name" value="PEPTIDASE M20 FAMILY MEMBER"/>
    <property type="match status" value="1"/>
</dbReference>
<dbReference type="InterPro" id="IPR002933">
    <property type="entry name" value="Peptidase_M20"/>
</dbReference>
<dbReference type="RefSeq" id="WP_216515805.1">
    <property type="nucleotide sequence ID" value="NZ_JAHLPM010000001.1"/>
</dbReference>
<evidence type="ECO:0000313" key="3">
    <source>
        <dbReference type="Proteomes" id="UP000749471"/>
    </source>
</evidence>
<sequence length="394" mass="43163">MDIIRKSQEVEKNIINWRRELHQIPEVGLDLPQTSAYVAQQLKEMGIEYKENVGVSGIVGLIQGGQPGKTIALRADMDALPIKEETGLTFASQNGNMHACGHDAHTAILLGVAKVLSENKDKLKGNVKLIFQPAEEGPGGAKPMIEDGALENPKVDAVMGLHVGTLTDNAKEGLVMVSYGGMMACLDRFKLKLIGKGCHGAYPESGIDPIAMAGYFLSNVQSIVSREISPTDPAVVTVGTINGGFAYNIIPDSVELEGTVRAVDQKVRENLAKRIEEFAKGISETMRGSYEFKYVFGYPPLVNDEAFTKDFVESAKKVVLEDDIMIMKKPIMGGEDMAYFLQEVPGTYFFINTPKAVDGEFYPHHNAKFDINEDLFWRGAALLLQGALDYLEKN</sequence>
<dbReference type="Proteomes" id="UP000749471">
    <property type="component" value="Unassembled WGS sequence"/>
</dbReference>
<name>A0ABS6E260_9FIRM</name>
<keyword evidence="3" id="KW-1185">Reference proteome</keyword>
<dbReference type="EMBL" id="JAHLPM010000001">
    <property type="protein sequence ID" value="MBU5436525.1"/>
    <property type="molecule type" value="Genomic_DNA"/>
</dbReference>
<comment type="caution">
    <text evidence="2">The sequence shown here is derived from an EMBL/GenBank/DDBJ whole genome shotgun (WGS) entry which is preliminary data.</text>
</comment>